<comment type="caution">
    <text evidence="1">The sequence shown here is derived from an EMBL/GenBank/DDBJ whole genome shotgun (WGS) entry which is preliminary data.</text>
</comment>
<sequence length="52" mass="5839">MSDYHLHRHGVTKGDKLTAGERIRHTATLGGCCLRRLSAILCRSLSHIRLQV</sequence>
<dbReference type="Proteomes" id="UP000003692">
    <property type="component" value="Unassembled WGS sequence"/>
</dbReference>
<name>D4F8L8_EDWTA</name>
<evidence type="ECO:0000313" key="2">
    <source>
        <dbReference type="Proteomes" id="UP000003692"/>
    </source>
</evidence>
<dbReference type="AlphaFoldDB" id="D4F8L8"/>
<accession>D4F8L8</accession>
<dbReference type="HOGENOM" id="CLU_3079349_0_0_6"/>
<reference evidence="1 2" key="1">
    <citation type="submission" date="2010-02" db="EMBL/GenBank/DDBJ databases">
        <authorList>
            <person name="Weinstock G."/>
            <person name="Sodergren E."/>
            <person name="Clifton S."/>
            <person name="Fulton L."/>
            <person name="Fulton B."/>
            <person name="Courtney L."/>
            <person name="Fronick C."/>
            <person name="Harrison M."/>
            <person name="Strong C."/>
            <person name="Farmer C."/>
            <person name="Delahaunty K."/>
            <person name="Markovic C."/>
            <person name="Hall O."/>
            <person name="Minx P."/>
            <person name="Tomlinson C."/>
            <person name="Mitreva M."/>
            <person name="Nelson J."/>
            <person name="Hou S."/>
            <person name="Wollam A."/>
            <person name="Pepin K.H."/>
            <person name="Johnson M."/>
            <person name="Bhonagiri V."/>
            <person name="Zhang X."/>
            <person name="Suruliraj S."/>
            <person name="Warren W."/>
            <person name="Chinwalla A."/>
            <person name="Mardis E.R."/>
            <person name="Wilson R.K."/>
        </authorList>
    </citation>
    <scope>NUCLEOTIDE SEQUENCE [LARGE SCALE GENOMIC DNA]</scope>
    <source>
        <strain evidence="1 2">ATCC 23685</strain>
    </source>
</reference>
<organism evidence="1 2">
    <name type="scientific">Edwardsiella tarda ATCC 23685</name>
    <dbReference type="NCBI Taxonomy" id="500638"/>
    <lineage>
        <taxon>Bacteria</taxon>
        <taxon>Pseudomonadati</taxon>
        <taxon>Pseudomonadota</taxon>
        <taxon>Gammaproteobacteria</taxon>
        <taxon>Enterobacterales</taxon>
        <taxon>Hafniaceae</taxon>
        <taxon>Edwardsiella</taxon>
    </lineage>
</organism>
<evidence type="ECO:0000313" key="1">
    <source>
        <dbReference type="EMBL" id="EFE21895.1"/>
    </source>
</evidence>
<dbReference type="EMBL" id="ADGK01000261">
    <property type="protein sequence ID" value="EFE21895.1"/>
    <property type="molecule type" value="Genomic_DNA"/>
</dbReference>
<gene>
    <name evidence="1" type="ORF">EDWATA_03118</name>
</gene>
<proteinExistence type="predicted"/>
<protein>
    <submittedName>
        <fullName evidence="1">Uncharacterized protein</fullName>
    </submittedName>
</protein>